<dbReference type="RefSeq" id="WP_025347296.1">
    <property type="nucleotide sequence ID" value="NZ_CP006850.1"/>
</dbReference>
<dbReference type="PATRIC" id="fig|1415166.3.peg.982"/>
<name>W5TEV4_9NOCA</name>
<dbReference type="KEGG" id="nno:NONO_c09690"/>
<dbReference type="HOGENOM" id="CLU_2936977_0_0_11"/>
<organism evidence="2 3">
    <name type="scientific">Nocardia nova SH22a</name>
    <dbReference type="NCBI Taxonomy" id="1415166"/>
    <lineage>
        <taxon>Bacteria</taxon>
        <taxon>Bacillati</taxon>
        <taxon>Actinomycetota</taxon>
        <taxon>Actinomycetes</taxon>
        <taxon>Mycobacteriales</taxon>
        <taxon>Nocardiaceae</taxon>
        <taxon>Nocardia</taxon>
    </lineage>
</organism>
<evidence type="ECO:0000256" key="1">
    <source>
        <dbReference type="SAM" id="MobiDB-lite"/>
    </source>
</evidence>
<keyword evidence="3" id="KW-1185">Reference proteome</keyword>
<gene>
    <name evidence="2" type="ORF">NONO_c09690</name>
</gene>
<dbReference type="STRING" id="1415166.NONO_c09690"/>
<reference evidence="2 3" key="1">
    <citation type="journal article" date="2014" name="Appl. Environ. Microbiol.">
        <title>Insights into the Microbial Degradation of Rubber and Gutta-Percha by Analysis of the Complete Genome of Nocardia nova SH22a.</title>
        <authorList>
            <person name="Luo Q."/>
            <person name="Hiessl S."/>
            <person name="Poehlein A."/>
            <person name="Daniel R."/>
            <person name="Steinbuchel A."/>
        </authorList>
    </citation>
    <scope>NUCLEOTIDE SEQUENCE [LARGE SCALE GENOMIC DNA]</scope>
    <source>
        <strain evidence="2">SH22a</strain>
    </source>
</reference>
<protein>
    <submittedName>
        <fullName evidence="2">Uncharacterized protein</fullName>
    </submittedName>
</protein>
<dbReference type="AlphaFoldDB" id="W5TEV4"/>
<evidence type="ECO:0000313" key="2">
    <source>
        <dbReference type="EMBL" id="AHH15776.1"/>
    </source>
</evidence>
<evidence type="ECO:0000313" key="3">
    <source>
        <dbReference type="Proteomes" id="UP000019150"/>
    </source>
</evidence>
<dbReference type="OrthoDB" id="9969382at2"/>
<accession>W5TEV4</accession>
<sequence>MNWADTMAKIADEHADNVRRIRYRIEEVDDEARAANAALGVVASDEENGGDTAKEPPRQR</sequence>
<dbReference type="EMBL" id="CP006850">
    <property type="protein sequence ID" value="AHH15776.1"/>
    <property type="molecule type" value="Genomic_DNA"/>
</dbReference>
<feature type="region of interest" description="Disordered" evidence="1">
    <location>
        <begin position="39"/>
        <end position="60"/>
    </location>
</feature>
<proteinExistence type="predicted"/>
<dbReference type="Proteomes" id="UP000019150">
    <property type="component" value="Chromosome"/>
</dbReference>